<evidence type="ECO:0000256" key="4">
    <source>
        <dbReference type="ARBA" id="ARBA00022771"/>
    </source>
</evidence>
<evidence type="ECO:0000256" key="9">
    <source>
        <dbReference type="ARBA" id="ARBA00023163"/>
    </source>
</evidence>
<feature type="compositionally biased region" description="Polar residues" evidence="14">
    <location>
        <begin position="82"/>
        <end position="96"/>
    </location>
</feature>
<dbReference type="Gene3D" id="6.20.210.20">
    <property type="entry name" value="THAP domain"/>
    <property type="match status" value="1"/>
</dbReference>
<dbReference type="GO" id="GO:0008270">
    <property type="term" value="F:zinc ion binding"/>
    <property type="evidence" value="ECO:0007669"/>
    <property type="project" value="UniProtKB-KW"/>
</dbReference>
<dbReference type="EMBL" id="HADX01012816">
    <property type="protein sequence ID" value="SBP35048.1"/>
    <property type="molecule type" value="Transcribed_RNA"/>
</dbReference>
<accession>A0A1A7YXY7</accession>
<dbReference type="SMART" id="SM00980">
    <property type="entry name" value="THAP"/>
    <property type="match status" value="1"/>
</dbReference>
<dbReference type="PANTHER" id="PTHR46600">
    <property type="entry name" value="THAP DOMAIN-CONTAINING"/>
    <property type="match status" value="1"/>
</dbReference>
<dbReference type="AlphaFoldDB" id="A0A1A7YXY7"/>
<comment type="subcellular location">
    <subcellularLocation>
        <location evidence="1 13">Nucleus</location>
        <location evidence="1 13">Nucleoplasm</location>
    </subcellularLocation>
</comment>
<evidence type="ECO:0000256" key="1">
    <source>
        <dbReference type="ARBA" id="ARBA00004642"/>
    </source>
</evidence>
<evidence type="ECO:0000256" key="10">
    <source>
        <dbReference type="ARBA" id="ARBA00023242"/>
    </source>
</evidence>
<evidence type="ECO:0000256" key="12">
    <source>
        <dbReference type="PROSITE-ProRule" id="PRU00309"/>
    </source>
</evidence>
<dbReference type="InterPro" id="IPR038441">
    <property type="entry name" value="THAP_Znf_sf"/>
</dbReference>
<evidence type="ECO:0000256" key="7">
    <source>
        <dbReference type="ARBA" id="ARBA00023054"/>
    </source>
</evidence>
<dbReference type="PANTHER" id="PTHR46600:SF1">
    <property type="entry name" value="THAP DOMAIN-CONTAINING PROTEIN 1"/>
    <property type="match status" value="1"/>
</dbReference>
<evidence type="ECO:0000256" key="2">
    <source>
        <dbReference type="ARBA" id="ARBA00006177"/>
    </source>
</evidence>
<gene>
    <name evidence="16" type="primary">CR381601.1</name>
</gene>
<reference evidence="16" key="2">
    <citation type="submission" date="2016-06" db="EMBL/GenBank/DDBJ databases">
        <title>The genome of a short-lived fish provides insights into sex chromosome evolution and the genetic control of aging.</title>
        <authorList>
            <person name="Reichwald K."/>
            <person name="Felder M."/>
            <person name="Petzold A."/>
            <person name="Koch P."/>
            <person name="Groth M."/>
            <person name="Platzer M."/>
        </authorList>
    </citation>
    <scope>NUCLEOTIDE SEQUENCE</scope>
    <source>
        <tissue evidence="16">Brain</tissue>
    </source>
</reference>
<keyword evidence="4 12" id="KW-0863">Zinc-finger</keyword>
<dbReference type="SMART" id="SM00692">
    <property type="entry name" value="DM3"/>
    <property type="match status" value="1"/>
</dbReference>
<keyword evidence="10 13" id="KW-0539">Nucleus</keyword>
<proteinExistence type="inferred from homology"/>
<dbReference type="GO" id="GO:0005654">
    <property type="term" value="C:nucleoplasm"/>
    <property type="evidence" value="ECO:0007669"/>
    <property type="project" value="UniProtKB-SubCell"/>
</dbReference>
<dbReference type="InterPro" id="IPR026516">
    <property type="entry name" value="THAP1/10"/>
</dbReference>
<feature type="region of interest" description="Disordered" evidence="14">
    <location>
        <begin position="77"/>
        <end position="108"/>
    </location>
</feature>
<sequence length="203" mass="22782">MAERFRACVICGHNSSTLHILPKKEELRKKWLDFVFGKPPPYYNNHLVICSKHFEQSDFTNYGAYSSGFASKLSLKPGSVPSRRSTTSSQANTSHTLMPPPLSTDPPTQLPMVTVKEEAEEEIPTSLCVGDKCYTVDLGSPSEFIVDEECLLELFKSCRKCNQRCIVQKDVDGLKIVVVQSCGVCLSRFEWTNLPDEDRQPDS</sequence>
<keyword evidence="8 12" id="KW-0238">DNA-binding</keyword>
<comment type="similarity">
    <text evidence="2 13">Belongs to the THAP1 family.</text>
</comment>
<reference evidence="16" key="1">
    <citation type="submission" date="2016-05" db="EMBL/GenBank/DDBJ databases">
        <authorList>
            <person name="Lavstsen T."/>
            <person name="Jespersen J.S."/>
        </authorList>
    </citation>
    <scope>NUCLEOTIDE SEQUENCE</scope>
    <source>
        <tissue evidence="16">Brain</tissue>
    </source>
</reference>
<feature type="domain" description="THAP-type" evidence="15">
    <location>
        <begin position="1"/>
        <end position="84"/>
    </location>
</feature>
<dbReference type="GO" id="GO:0003700">
    <property type="term" value="F:DNA-binding transcription factor activity"/>
    <property type="evidence" value="ECO:0007669"/>
    <property type="project" value="UniProtKB-UniRule"/>
</dbReference>
<evidence type="ECO:0000256" key="3">
    <source>
        <dbReference type="ARBA" id="ARBA00022723"/>
    </source>
</evidence>
<evidence type="ECO:0000256" key="5">
    <source>
        <dbReference type="ARBA" id="ARBA00022833"/>
    </source>
</evidence>
<dbReference type="GO" id="GO:0001935">
    <property type="term" value="P:endothelial cell proliferation"/>
    <property type="evidence" value="ECO:0007669"/>
    <property type="project" value="UniProtKB-UniRule"/>
</dbReference>
<evidence type="ECO:0000256" key="6">
    <source>
        <dbReference type="ARBA" id="ARBA00023015"/>
    </source>
</evidence>
<dbReference type="SUPFAM" id="SSF57716">
    <property type="entry name" value="Glucocorticoid receptor-like (DNA-binding domain)"/>
    <property type="match status" value="1"/>
</dbReference>
<keyword evidence="5" id="KW-0862">Zinc</keyword>
<keyword evidence="6 13" id="KW-0805">Transcription regulation</keyword>
<evidence type="ECO:0000313" key="16">
    <source>
        <dbReference type="EMBL" id="SBP35048.1"/>
    </source>
</evidence>
<keyword evidence="11 13" id="KW-0131">Cell cycle</keyword>
<name>A0A1A7YXY7_9TELE</name>
<evidence type="ECO:0000256" key="8">
    <source>
        <dbReference type="ARBA" id="ARBA00023125"/>
    </source>
</evidence>
<keyword evidence="7 13" id="KW-0175">Coiled coil</keyword>
<dbReference type="GO" id="GO:0043565">
    <property type="term" value="F:sequence-specific DNA binding"/>
    <property type="evidence" value="ECO:0007669"/>
    <property type="project" value="UniProtKB-UniRule"/>
</dbReference>
<keyword evidence="9 13" id="KW-0804">Transcription</keyword>
<evidence type="ECO:0000256" key="13">
    <source>
        <dbReference type="RuleBase" id="RU369073"/>
    </source>
</evidence>
<evidence type="ECO:0000259" key="15">
    <source>
        <dbReference type="PROSITE" id="PS50950"/>
    </source>
</evidence>
<dbReference type="InterPro" id="IPR006612">
    <property type="entry name" value="THAP_Znf"/>
</dbReference>
<evidence type="ECO:0000256" key="14">
    <source>
        <dbReference type="SAM" id="MobiDB-lite"/>
    </source>
</evidence>
<comment type="function">
    <text evidence="13">DNA-binding transcription regulator that regulates endothelial cell proliferation and G1/S cell-cycle progression. Specifically binds the 5'-[AT]NTNN[GT]GGCA[AGT]-3' core DNA sequence and acts by modulating expression of pRB-E2F cell-cycle target genes.</text>
</comment>
<organism evidence="16">
    <name type="scientific">Iconisemion striatum</name>
    <dbReference type="NCBI Taxonomy" id="60296"/>
    <lineage>
        <taxon>Eukaryota</taxon>
        <taxon>Metazoa</taxon>
        <taxon>Chordata</taxon>
        <taxon>Craniata</taxon>
        <taxon>Vertebrata</taxon>
        <taxon>Euteleostomi</taxon>
        <taxon>Actinopterygii</taxon>
        <taxon>Neopterygii</taxon>
        <taxon>Teleostei</taxon>
        <taxon>Neoteleostei</taxon>
        <taxon>Acanthomorphata</taxon>
        <taxon>Ovalentaria</taxon>
        <taxon>Atherinomorphae</taxon>
        <taxon>Cyprinodontiformes</taxon>
        <taxon>Nothobranchiidae</taxon>
        <taxon>Iconisemion</taxon>
    </lineage>
</organism>
<dbReference type="PROSITE" id="PS50950">
    <property type="entry name" value="ZF_THAP"/>
    <property type="match status" value="1"/>
</dbReference>
<protein>
    <recommendedName>
        <fullName evidence="13">THAP domain-containing protein 1</fullName>
    </recommendedName>
</protein>
<dbReference type="Pfam" id="PF05485">
    <property type="entry name" value="THAP"/>
    <property type="match status" value="1"/>
</dbReference>
<evidence type="ECO:0000256" key="11">
    <source>
        <dbReference type="ARBA" id="ARBA00023306"/>
    </source>
</evidence>
<keyword evidence="3" id="KW-0479">Metal-binding</keyword>